<keyword evidence="2" id="KW-1185">Reference proteome</keyword>
<dbReference type="EMBL" id="OV725081">
    <property type="protein sequence ID" value="CAH1403280.1"/>
    <property type="molecule type" value="Genomic_DNA"/>
</dbReference>
<proteinExistence type="predicted"/>
<name>A0A9P0HJX5_NEZVI</name>
<dbReference type="Proteomes" id="UP001152798">
    <property type="component" value="Chromosome 5"/>
</dbReference>
<evidence type="ECO:0000313" key="1">
    <source>
        <dbReference type="EMBL" id="CAH1403280.1"/>
    </source>
</evidence>
<protein>
    <submittedName>
        <fullName evidence="1">Uncharacterized protein</fullName>
    </submittedName>
</protein>
<accession>A0A9P0HJX5</accession>
<evidence type="ECO:0000313" key="2">
    <source>
        <dbReference type="Proteomes" id="UP001152798"/>
    </source>
</evidence>
<dbReference type="AlphaFoldDB" id="A0A9P0HJX5"/>
<organism evidence="1 2">
    <name type="scientific">Nezara viridula</name>
    <name type="common">Southern green stink bug</name>
    <name type="synonym">Cimex viridulus</name>
    <dbReference type="NCBI Taxonomy" id="85310"/>
    <lineage>
        <taxon>Eukaryota</taxon>
        <taxon>Metazoa</taxon>
        <taxon>Ecdysozoa</taxon>
        <taxon>Arthropoda</taxon>
        <taxon>Hexapoda</taxon>
        <taxon>Insecta</taxon>
        <taxon>Pterygota</taxon>
        <taxon>Neoptera</taxon>
        <taxon>Paraneoptera</taxon>
        <taxon>Hemiptera</taxon>
        <taxon>Heteroptera</taxon>
        <taxon>Panheteroptera</taxon>
        <taxon>Pentatomomorpha</taxon>
        <taxon>Pentatomoidea</taxon>
        <taxon>Pentatomidae</taxon>
        <taxon>Pentatominae</taxon>
        <taxon>Nezara</taxon>
    </lineage>
</organism>
<sequence length="86" mass="9708">MDNLGGVEWENCNWLSGAKQALLVSLMSTLRLFLSGHGPSSSRQISVPSIINLEPFNQTFYDFKRAQLEKTINWVEKADRRHGKGS</sequence>
<reference evidence="1" key="1">
    <citation type="submission" date="2022-01" db="EMBL/GenBank/DDBJ databases">
        <authorList>
            <person name="King R."/>
        </authorList>
    </citation>
    <scope>NUCLEOTIDE SEQUENCE</scope>
</reference>
<gene>
    <name evidence="1" type="ORF">NEZAVI_LOCUS11910</name>
</gene>